<evidence type="ECO:0000313" key="2">
    <source>
        <dbReference type="Proteomes" id="UP000828048"/>
    </source>
</evidence>
<dbReference type="Proteomes" id="UP000828048">
    <property type="component" value="Chromosome 2"/>
</dbReference>
<sequence>MVMVEGRSPPNGGNFNVVDFGAVGDGVTDDSEVSGKIIAPDRENFGSGTKFWLTFTSVNGLILSGDGDVDGYGSSWWGSCNKESDCFGRPPVLTFNSCNNLQVSGVSITNAPRNHISITNCATVTISNIKIITPDTTPNTDGIDIAQSTRIQIQHSDIQTGDDCIAINTGCSYINVTGVNCGPGHGISIGSLGENQSEGTVEEVHVVGCTFTGTQNAARIKTWQGGSGYARKISFEDITLHESMNPIFIDQYYCEGRGPCKNQTSAVAISDISFIGFTGTSATEAAVQLDCSESVGCTGILLDRINITASPNKKTEIYSTCINAHGTSSDSNLPAVPCLLP</sequence>
<protein>
    <submittedName>
        <fullName evidence="1">Uncharacterized protein</fullName>
    </submittedName>
</protein>
<organism evidence="1 2">
    <name type="scientific">Vaccinium darrowii</name>
    <dbReference type="NCBI Taxonomy" id="229202"/>
    <lineage>
        <taxon>Eukaryota</taxon>
        <taxon>Viridiplantae</taxon>
        <taxon>Streptophyta</taxon>
        <taxon>Embryophyta</taxon>
        <taxon>Tracheophyta</taxon>
        <taxon>Spermatophyta</taxon>
        <taxon>Magnoliopsida</taxon>
        <taxon>eudicotyledons</taxon>
        <taxon>Gunneridae</taxon>
        <taxon>Pentapetalae</taxon>
        <taxon>asterids</taxon>
        <taxon>Ericales</taxon>
        <taxon>Ericaceae</taxon>
        <taxon>Vaccinioideae</taxon>
        <taxon>Vaccinieae</taxon>
        <taxon>Vaccinium</taxon>
    </lineage>
</organism>
<proteinExistence type="predicted"/>
<gene>
    <name evidence="1" type="ORF">Vadar_018811</name>
</gene>
<reference evidence="1 2" key="1">
    <citation type="journal article" date="2021" name="Hortic Res">
        <title>High-quality reference genome and annotation aids understanding of berry development for evergreen blueberry (Vaccinium darrowii).</title>
        <authorList>
            <person name="Yu J."/>
            <person name="Hulse-Kemp A.M."/>
            <person name="Babiker E."/>
            <person name="Staton M."/>
        </authorList>
    </citation>
    <scope>NUCLEOTIDE SEQUENCE [LARGE SCALE GENOMIC DNA]</scope>
    <source>
        <strain evidence="2">cv. NJ 8807/NJ 8810</strain>
        <tissue evidence="1">Young leaf</tissue>
    </source>
</reference>
<name>A0ACB7X1Q6_9ERIC</name>
<evidence type="ECO:0000313" key="1">
    <source>
        <dbReference type="EMBL" id="KAH7834706.1"/>
    </source>
</evidence>
<comment type="caution">
    <text evidence="1">The sequence shown here is derived from an EMBL/GenBank/DDBJ whole genome shotgun (WGS) entry which is preliminary data.</text>
</comment>
<accession>A0ACB7X1Q6</accession>
<dbReference type="EMBL" id="CM037152">
    <property type="protein sequence ID" value="KAH7834706.1"/>
    <property type="molecule type" value="Genomic_DNA"/>
</dbReference>
<keyword evidence="2" id="KW-1185">Reference proteome</keyword>